<evidence type="ECO:0000256" key="2">
    <source>
        <dbReference type="SAM" id="MobiDB-lite"/>
    </source>
</evidence>
<evidence type="ECO:0000313" key="5">
    <source>
        <dbReference type="Proteomes" id="UP000298652"/>
    </source>
</evidence>
<keyword evidence="1" id="KW-0862">Zinc</keyword>
<keyword evidence="5" id="KW-1185">Reference proteome</keyword>
<feature type="domain" description="RING-type" evidence="3">
    <location>
        <begin position="14"/>
        <end position="54"/>
    </location>
</feature>
<keyword evidence="1" id="KW-0863">Zinc-finger</keyword>
<name>A0A4U6U1C1_SETVI</name>
<dbReference type="PANTHER" id="PTHR10579:SF135">
    <property type="entry name" value="OS12G0203500 PROTEIN"/>
    <property type="match status" value="1"/>
</dbReference>
<reference evidence="4" key="1">
    <citation type="submission" date="2019-03" db="EMBL/GenBank/DDBJ databases">
        <title>WGS assembly of Setaria viridis.</title>
        <authorList>
            <person name="Huang P."/>
            <person name="Jenkins J."/>
            <person name="Grimwood J."/>
            <person name="Barry K."/>
            <person name="Healey A."/>
            <person name="Mamidi S."/>
            <person name="Sreedasyam A."/>
            <person name="Shu S."/>
            <person name="Feldman M."/>
            <person name="Wu J."/>
            <person name="Yu Y."/>
            <person name="Chen C."/>
            <person name="Johnson J."/>
            <person name="Rokhsar D."/>
            <person name="Baxter I."/>
            <person name="Schmutz J."/>
            <person name="Brutnell T."/>
            <person name="Kellogg E."/>
        </authorList>
    </citation>
    <scope>NUCLEOTIDE SEQUENCE [LARGE SCALE GENOMIC DNA]</scope>
</reference>
<dbReference type="InterPro" id="IPR051266">
    <property type="entry name" value="CLCR"/>
</dbReference>
<dbReference type="Proteomes" id="UP000298652">
    <property type="component" value="Chromosome 6"/>
</dbReference>
<dbReference type="PANTHER" id="PTHR10579">
    <property type="entry name" value="CALCIUM-ACTIVATED CHLORIDE CHANNEL REGULATOR"/>
    <property type="match status" value="1"/>
</dbReference>
<gene>
    <name evidence="4" type="ORF">SEVIR_6G079900v2</name>
</gene>
<dbReference type="PROSITE" id="PS50089">
    <property type="entry name" value="ZF_RING_2"/>
    <property type="match status" value="1"/>
</dbReference>
<proteinExistence type="predicted"/>
<dbReference type="AlphaFoldDB" id="A0A4U6U1C1"/>
<feature type="compositionally biased region" description="Low complexity" evidence="2">
    <location>
        <begin position="193"/>
        <end position="212"/>
    </location>
</feature>
<dbReference type="EMBL" id="CM016557">
    <property type="protein sequence ID" value="TKW09228.1"/>
    <property type="molecule type" value="Genomic_DNA"/>
</dbReference>
<feature type="region of interest" description="Disordered" evidence="2">
    <location>
        <begin position="191"/>
        <end position="218"/>
    </location>
</feature>
<dbReference type="Pfam" id="PF17123">
    <property type="entry name" value="zf-RING_11"/>
    <property type="match status" value="1"/>
</dbReference>
<dbReference type="GO" id="GO:0008270">
    <property type="term" value="F:zinc ion binding"/>
    <property type="evidence" value="ECO:0007669"/>
    <property type="project" value="UniProtKB-KW"/>
</dbReference>
<dbReference type="Gramene" id="TKW09228">
    <property type="protein sequence ID" value="TKW09228"/>
    <property type="gene ID" value="SEVIR_6G079900v2"/>
</dbReference>
<evidence type="ECO:0000313" key="4">
    <source>
        <dbReference type="EMBL" id="TKW09228.1"/>
    </source>
</evidence>
<dbReference type="InterPro" id="IPR001841">
    <property type="entry name" value="Znf_RING"/>
</dbReference>
<organism evidence="4 5">
    <name type="scientific">Setaria viridis</name>
    <name type="common">Green bristlegrass</name>
    <name type="synonym">Setaria italica subsp. viridis</name>
    <dbReference type="NCBI Taxonomy" id="4556"/>
    <lineage>
        <taxon>Eukaryota</taxon>
        <taxon>Viridiplantae</taxon>
        <taxon>Streptophyta</taxon>
        <taxon>Embryophyta</taxon>
        <taxon>Tracheophyta</taxon>
        <taxon>Spermatophyta</taxon>
        <taxon>Magnoliopsida</taxon>
        <taxon>Liliopsida</taxon>
        <taxon>Poales</taxon>
        <taxon>Poaceae</taxon>
        <taxon>PACMAD clade</taxon>
        <taxon>Panicoideae</taxon>
        <taxon>Panicodae</taxon>
        <taxon>Paniceae</taxon>
        <taxon>Cenchrinae</taxon>
        <taxon>Setaria</taxon>
    </lineage>
</organism>
<dbReference type="SUPFAM" id="SSF53300">
    <property type="entry name" value="vWA-like"/>
    <property type="match status" value="1"/>
</dbReference>
<dbReference type="Pfam" id="PF00092">
    <property type="entry name" value="VWA"/>
    <property type="match status" value="1"/>
</dbReference>
<sequence length="275" mass="27775">MAATVMGTGMGMPCSRCRPVCFGGMGHGQAIFTAECSHTFHLRCAPGSAVCPVCGARWRDTPAAAGGGCSSYDDDEPVEPPPAHAEISGGGNRNAATGGGLLVLETHCEYPALSMAAGRDGFAVLVHAKAPAAAAAAAEAASARAPLDLVTVLDVSTSMSGEKLALVKRAMGFVIDNLGAGDRLSVVAFDSDAPSSRTDAPTSAAASTRPPRCSTAAGGDRCEPMHAFGFGTDHDAAAMHGISEVTGGIFSFIENHAATQDAFAQCVGGLLPLRR</sequence>
<evidence type="ECO:0000259" key="3">
    <source>
        <dbReference type="PROSITE" id="PS50089"/>
    </source>
</evidence>
<dbReference type="InterPro" id="IPR036465">
    <property type="entry name" value="vWFA_dom_sf"/>
</dbReference>
<keyword evidence="1" id="KW-0479">Metal-binding</keyword>
<feature type="region of interest" description="Disordered" evidence="2">
    <location>
        <begin position="66"/>
        <end position="92"/>
    </location>
</feature>
<dbReference type="Gene3D" id="3.40.50.410">
    <property type="entry name" value="von Willebrand factor, type A domain"/>
    <property type="match status" value="2"/>
</dbReference>
<evidence type="ECO:0000256" key="1">
    <source>
        <dbReference type="PROSITE-ProRule" id="PRU00175"/>
    </source>
</evidence>
<accession>A0A4U6U1C1</accession>
<dbReference type="SUPFAM" id="SSF57850">
    <property type="entry name" value="RING/U-box"/>
    <property type="match status" value="1"/>
</dbReference>
<protein>
    <recommendedName>
        <fullName evidence="3">RING-type domain-containing protein</fullName>
    </recommendedName>
</protein>
<dbReference type="InterPro" id="IPR002035">
    <property type="entry name" value="VWF_A"/>
</dbReference>
<dbReference type="Pfam" id="PF13768">
    <property type="entry name" value="VWA_3"/>
    <property type="match status" value="1"/>
</dbReference>